<keyword evidence="9 16" id="KW-0133">Cell shape</keyword>
<proteinExistence type="inferred from homology"/>
<keyword evidence="4 16" id="KW-0132">Cell division</keyword>
<dbReference type="GO" id="GO:0008360">
    <property type="term" value="P:regulation of cell shape"/>
    <property type="evidence" value="ECO:0007669"/>
    <property type="project" value="UniProtKB-KW"/>
</dbReference>
<accession>A0A081KED3</accession>
<protein>
    <recommendedName>
        <fullName evidence="16">Peptidoglycan D,D-transpeptidase FtsI</fullName>
        <ecNumber evidence="16">3.4.16.4</ecNumber>
    </recommendedName>
    <alternativeName>
        <fullName evidence="16">Penicillin-binding protein 3</fullName>
        <shortName evidence="16">PBP-3</shortName>
    </alternativeName>
</protein>
<evidence type="ECO:0000256" key="1">
    <source>
        <dbReference type="ARBA" id="ARBA00004370"/>
    </source>
</evidence>
<evidence type="ECO:0000256" key="16">
    <source>
        <dbReference type="HAMAP-Rule" id="MF_02080"/>
    </source>
</evidence>
<evidence type="ECO:0000256" key="13">
    <source>
        <dbReference type="ARBA" id="ARBA00023210"/>
    </source>
</evidence>
<comment type="subcellular location">
    <subcellularLocation>
        <location evidence="16">Cell inner membrane</location>
        <topology evidence="16">Single-pass membrane protein</topology>
    </subcellularLocation>
    <subcellularLocation>
        <location evidence="1">Membrane</location>
    </subcellularLocation>
</comment>
<feature type="domain" description="Penicillin-binding protein transpeptidase" evidence="17">
    <location>
        <begin position="266"/>
        <end position="560"/>
    </location>
</feature>
<dbReference type="GO" id="GO:0043093">
    <property type="term" value="P:FtsZ-dependent cytokinesis"/>
    <property type="evidence" value="ECO:0007669"/>
    <property type="project" value="UniProtKB-UniRule"/>
</dbReference>
<gene>
    <name evidence="16" type="primary">ftsI</name>
    <name evidence="19" type="ORF">GV64_18830</name>
</gene>
<evidence type="ECO:0000256" key="12">
    <source>
        <dbReference type="ARBA" id="ARBA00023136"/>
    </source>
</evidence>
<feature type="transmembrane region" description="Helical" evidence="16">
    <location>
        <begin position="36"/>
        <end position="53"/>
    </location>
</feature>
<dbReference type="eggNOG" id="COG0768">
    <property type="taxonomic scope" value="Bacteria"/>
</dbReference>
<comment type="caution">
    <text evidence="19">The sequence shown here is derived from an EMBL/GenBank/DDBJ whole genome shotgun (WGS) entry which is preliminary data.</text>
</comment>
<dbReference type="Gene3D" id="3.30.450.330">
    <property type="match status" value="1"/>
</dbReference>
<dbReference type="InterPro" id="IPR001460">
    <property type="entry name" value="PCN-bd_Tpept"/>
</dbReference>
<dbReference type="Proteomes" id="UP000027997">
    <property type="component" value="Unassembled WGS sequence"/>
</dbReference>
<dbReference type="PANTHER" id="PTHR30627:SF1">
    <property type="entry name" value="PEPTIDOGLYCAN D,D-TRANSPEPTIDASE FTSI"/>
    <property type="match status" value="1"/>
</dbReference>
<keyword evidence="7 16" id="KW-0812">Transmembrane</keyword>
<dbReference type="GO" id="GO:0008955">
    <property type="term" value="F:peptidoglycan glycosyltransferase activity"/>
    <property type="evidence" value="ECO:0007669"/>
    <property type="project" value="InterPro"/>
</dbReference>
<evidence type="ECO:0000259" key="18">
    <source>
        <dbReference type="Pfam" id="PF03717"/>
    </source>
</evidence>
<dbReference type="GO" id="GO:0009002">
    <property type="term" value="F:serine-type D-Ala-D-Ala carboxypeptidase activity"/>
    <property type="evidence" value="ECO:0007669"/>
    <property type="project" value="UniProtKB-UniRule"/>
</dbReference>
<keyword evidence="15 16" id="KW-0961">Cell wall biogenesis/degradation</keyword>
<dbReference type="STRING" id="305900.GV64_18830"/>
<name>A0A081KED3_9GAMM</name>
<keyword evidence="6 16" id="KW-0645">Protease</keyword>
<feature type="active site" description="Acyl-ester intermediate" evidence="16">
    <location>
        <position position="313"/>
    </location>
</feature>
<evidence type="ECO:0000256" key="11">
    <source>
        <dbReference type="ARBA" id="ARBA00022989"/>
    </source>
</evidence>
<dbReference type="AlphaFoldDB" id="A0A081KED3"/>
<dbReference type="GO" id="GO:0071555">
    <property type="term" value="P:cell wall organization"/>
    <property type="evidence" value="ECO:0007669"/>
    <property type="project" value="UniProtKB-KW"/>
</dbReference>
<evidence type="ECO:0000313" key="20">
    <source>
        <dbReference type="Proteomes" id="UP000027997"/>
    </source>
</evidence>
<keyword evidence="2 16" id="KW-1003">Cell membrane</keyword>
<keyword evidence="13 16" id="KW-0717">Septation</keyword>
<dbReference type="GO" id="GO:0008658">
    <property type="term" value="F:penicillin binding"/>
    <property type="evidence" value="ECO:0007669"/>
    <property type="project" value="InterPro"/>
</dbReference>
<dbReference type="Pfam" id="PF00905">
    <property type="entry name" value="Transpeptidase"/>
    <property type="match status" value="1"/>
</dbReference>
<dbReference type="Pfam" id="PF03717">
    <property type="entry name" value="PBP_dimer"/>
    <property type="match status" value="1"/>
</dbReference>
<evidence type="ECO:0000256" key="6">
    <source>
        <dbReference type="ARBA" id="ARBA00022670"/>
    </source>
</evidence>
<dbReference type="EMBL" id="JOJP01000001">
    <property type="protein sequence ID" value="KEI72509.1"/>
    <property type="molecule type" value="Genomic_DNA"/>
</dbReference>
<dbReference type="SUPFAM" id="SSF56519">
    <property type="entry name" value="Penicillin binding protein dimerisation domain"/>
    <property type="match status" value="1"/>
</dbReference>
<keyword evidence="14 16" id="KW-0131">Cell cycle</keyword>
<dbReference type="InterPro" id="IPR050515">
    <property type="entry name" value="Beta-lactam/transpept"/>
</dbReference>
<feature type="domain" description="Penicillin-binding protein dimerisation" evidence="18">
    <location>
        <begin position="78"/>
        <end position="224"/>
    </location>
</feature>
<dbReference type="InterPro" id="IPR036138">
    <property type="entry name" value="PBP_dimer_sf"/>
</dbReference>
<sequence length="611" mass="66873">MSQGRKVSQKNRSASEKAGWLRGSVDTLKKKWRLKVVQSVLLVAGLAIGYRIVDLQLLDRHFLQNEGDKRSVRYESVAAHRGVIFDRNGDPLAVSTPVVTIWADPEELYGASEHWQALARELGVSLKWLSDRVEVAKKRDFIYLKRQLTPEQGAKVMALKVPGVQSINEHRRYYPAAEVAAHLVGFTNIDESGQEGLELAYNEWLSGEPGKRRVLKDRKGQLARQAELMKSASPGKELMLSIDLRLQYMAYRELKKAVELYKAKAGSLVMLDVRTGEVLAMVNQPAYNPNNRAGMQAHKMRNRVVTDMVEPGSTLKPFTVAAALESGQFYKNSVINTTPGYMRLGRDQVKDFRNYGAIDVTTVLRKSSNVGVSKMALAIGPDKVLDLLQRVGLGQSSGTGFPGENPGYLPYRDRWSDIEIATLSFGYGLTVTPLQLAQAYMVLGAGGIMRPVSLIKRDVIPDGVRVMDQQVADDLKKMLREVVHGGTGGRAMIDAFEVGGKTGTARKVGPNGYIKDRYIGMFAGLAPIDNPRLAMVVIIDDPSGKTYYGGLTAAPVFSKVAAGALRLLGVEPVDSVAASSSHRMAFIPYALQLEEITEGAGASSVSTFKEG</sequence>
<comment type="pathway">
    <text evidence="16">Cell wall biogenesis; peptidoglycan biosynthesis.</text>
</comment>
<evidence type="ECO:0000256" key="7">
    <source>
        <dbReference type="ARBA" id="ARBA00022692"/>
    </source>
</evidence>
<evidence type="ECO:0000313" key="19">
    <source>
        <dbReference type="EMBL" id="KEI72509.1"/>
    </source>
</evidence>
<dbReference type="GO" id="GO:0005886">
    <property type="term" value="C:plasma membrane"/>
    <property type="evidence" value="ECO:0007669"/>
    <property type="project" value="UniProtKB-SubCell"/>
</dbReference>
<dbReference type="GO" id="GO:0009252">
    <property type="term" value="P:peptidoglycan biosynthetic process"/>
    <property type="evidence" value="ECO:0007669"/>
    <property type="project" value="UniProtKB-UniRule"/>
</dbReference>
<keyword evidence="8 16" id="KW-0378">Hydrolase</keyword>
<dbReference type="EC" id="3.4.16.4" evidence="16"/>
<keyword evidence="11 16" id="KW-1133">Transmembrane helix</keyword>
<evidence type="ECO:0000256" key="15">
    <source>
        <dbReference type="ARBA" id="ARBA00023316"/>
    </source>
</evidence>
<evidence type="ECO:0000256" key="14">
    <source>
        <dbReference type="ARBA" id="ARBA00023306"/>
    </source>
</evidence>
<dbReference type="InterPro" id="IPR037532">
    <property type="entry name" value="FtsI_transpept"/>
</dbReference>
<evidence type="ECO:0000256" key="9">
    <source>
        <dbReference type="ARBA" id="ARBA00022960"/>
    </source>
</evidence>
<keyword evidence="20" id="KW-1185">Reference proteome</keyword>
<dbReference type="GO" id="GO:0000917">
    <property type="term" value="P:division septum assembly"/>
    <property type="evidence" value="ECO:0007669"/>
    <property type="project" value="UniProtKB-KW"/>
</dbReference>
<evidence type="ECO:0000256" key="4">
    <source>
        <dbReference type="ARBA" id="ARBA00022618"/>
    </source>
</evidence>
<keyword evidence="12 16" id="KW-0472">Membrane</keyword>
<organism evidence="19 20">
    <name type="scientific">Endozoicomonas elysicola</name>
    <dbReference type="NCBI Taxonomy" id="305900"/>
    <lineage>
        <taxon>Bacteria</taxon>
        <taxon>Pseudomonadati</taxon>
        <taxon>Pseudomonadota</taxon>
        <taxon>Gammaproteobacteria</taxon>
        <taxon>Oceanospirillales</taxon>
        <taxon>Endozoicomonadaceae</taxon>
        <taxon>Endozoicomonas</taxon>
    </lineage>
</organism>
<dbReference type="HAMAP" id="MF_02080">
    <property type="entry name" value="FtsI_transpept"/>
    <property type="match status" value="1"/>
</dbReference>
<evidence type="ECO:0000256" key="3">
    <source>
        <dbReference type="ARBA" id="ARBA00022519"/>
    </source>
</evidence>
<evidence type="ECO:0000256" key="2">
    <source>
        <dbReference type="ARBA" id="ARBA00022475"/>
    </source>
</evidence>
<comment type="similarity">
    <text evidence="16">Belongs to the transpeptidase family. FtsI subfamily.</text>
</comment>
<evidence type="ECO:0000256" key="8">
    <source>
        <dbReference type="ARBA" id="ARBA00022801"/>
    </source>
</evidence>
<evidence type="ECO:0000256" key="10">
    <source>
        <dbReference type="ARBA" id="ARBA00022984"/>
    </source>
</evidence>
<dbReference type="GO" id="GO:0006508">
    <property type="term" value="P:proteolysis"/>
    <property type="evidence" value="ECO:0007669"/>
    <property type="project" value="UniProtKB-KW"/>
</dbReference>
<dbReference type="InterPro" id="IPR005311">
    <property type="entry name" value="PBP_dimer"/>
</dbReference>
<reference evidence="19 20" key="1">
    <citation type="submission" date="2014-06" db="EMBL/GenBank/DDBJ databases">
        <title>Whole Genome Sequences of Three Symbiotic Endozoicomonas Bacteria.</title>
        <authorList>
            <person name="Neave M.J."/>
            <person name="Apprill A."/>
            <person name="Voolstra C.R."/>
        </authorList>
    </citation>
    <scope>NUCLEOTIDE SEQUENCE [LARGE SCALE GENOMIC DNA]</scope>
    <source>
        <strain evidence="19 20">DSM 22380</strain>
    </source>
</reference>
<keyword evidence="10 16" id="KW-0573">Peptidoglycan synthesis</keyword>
<dbReference type="UniPathway" id="UPA00219"/>
<keyword evidence="5 16" id="KW-0121">Carboxypeptidase</keyword>
<comment type="catalytic activity">
    <reaction evidence="16">
        <text>Preferential cleavage: (Ac)2-L-Lys-D-Ala-|-D-Ala. Also transpeptidation of peptidyl-alanyl moieties that are N-acyl substituents of D-alanine.</text>
        <dbReference type="EC" id="3.4.16.4"/>
    </reaction>
</comment>
<comment type="function">
    <text evidence="16">Catalyzes cross-linking of the peptidoglycan cell wall at the division septum.</text>
</comment>
<dbReference type="Gene3D" id="3.40.710.10">
    <property type="entry name" value="DD-peptidase/beta-lactamase superfamily"/>
    <property type="match status" value="1"/>
</dbReference>
<dbReference type="InterPro" id="IPR012338">
    <property type="entry name" value="Beta-lactam/transpept-like"/>
</dbReference>
<dbReference type="Gene3D" id="3.90.1310.10">
    <property type="entry name" value="Penicillin-binding protein 2a (Domain 2)"/>
    <property type="match status" value="1"/>
</dbReference>
<evidence type="ECO:0000259" key="17">
    <source>
        <dbReference type="Pfam" id="PF00905"/>
    </source>
</evidence>
<keyword evidence="3 16" id="KW-0997">Cell inner membrane</keyword>
<dbReference type="RefSeq" id="WP_020584865.1">
    <property type="nucleotide sequence ID" value="NZ_JOJP01000001.1"/>
</dbReference>
<evidence type="ECO:0000256" key="5">
    <source>
        <dbReference type="ARBA" id="ARBA00022645"/>
    </source>
</evidence>
<dbReference type="SUPFAM" id="SSF56601">
    <property type="entry name" value="beta-lactamase/transpeptidase-like"/>
    <property type="match status" value="1"/>
</dbReference>
<dbReference type="PANTHER" id="PTHR30627">
    <property type="entry name" value="PEPTIDOGLYCAN D,D-TRANSPEPTIDASE"/>
    <property type="match status" value="1"/>
</dbReference>